<reference evidence="2" key="1">
    <citation type="journal article" date="2014" name="Int. J. Syst. Evol. Microbiol.">
        <title>Complete genome sequence of Corynebacterium casei LMG S-19264T (=DSM 44701T), isolated from a smear-ripened cheese.</title>
        <authorList>
            <consortium name="US DOE Joint Genome Institute (JGI-PGF)"/>
            <person name="Walter F."/>
            <person name="Albersmeier A."/>
            <person name="Kalinowski J."/>
            <person name="Ruckert C."/>
        </authorList>
    </citation>
    <scope>NUCLEOTIDE SEQUENCE</scope>
    <source>
        <strain evidence="2">CGMCC 1.12408</strain>
    </source>
</reference>
<dbReference type="EMBL" id="BMEY01000003">
    <property type="protein sequence ID" value="GGA66609.1"/>
    <property type="molecule type" value="Genomic_DNA"/>
</dbReference>
<accession>A0A916RQQ1</accession>
<feature type="transmembrane region" description="Helical" evidence="1">
    <location>
        <begin position="29"/>
        <end position="49"/>
    </location>
</feature>
<evidence type="ECO:0000256" key="1">
    <source>
        <dbReference type="SAM" id="Phobius"/>
    </source>
</evidence>
<comment type="caution">
    <text evidence="2">The sequence shown here is derived from an EMBL/GenBank/DDBJ whole genome shotgun (WGS) entry which is preliminary data.</text>
</comment>
<reference evidence="2" key="2">
    <citation type="submission" date="2020-09" db="EMBL/GenBank/DDBJ databases">
        <authorList>
            <person name="Sun Q."/>
            <person name="Zhou Y."/>
        </authorList>
    </citation>
    <scope>NUCLEOTIDE SEQUENCE</scope>
    <source>
        <strain evidence="2">CGMCC 1.12408</strain>
    </source>
</reference>
<evidence type="ECO:0008006" key="4">
    <source>
        <dbReference type="Google" id="ProtNLM"/>
    </source>
</evidence>
<keyword evidence="1" id="KW-0472">Membrane</keyword>
<sequence>MKTDIFPMNYFKSIFTPIRAFIGRKKLNWFQIIVVLLFLNALMMIPLSLNLANLESYPVEETYPNAFALVDESVLQELEGVEYSQGTLTLPDSFYMETENGIVGGNLSDSEEKTALQAENALLLQQKKLIIKENDNPVARVAYTTDFSIEDVATVEEMKKELSRQWFIQNKSFIVGSLLFSLSILLFVSLVVISLGSALFVLLTKRGQVSTIRTYKESVNLVLNALGLPTLIAMLLGIIQFNIITMIMIQTFGFIMMLLLIFMKTRFSDDIVEELTNVDDKQGNKR</sequence>
<dbReference type="Pfam" id="PF06691">
    <property type="entry name" value="DUF1189"/>
    <property type="match status" value="1"/>
</dbReference>
<gene>
    <name evidence="2" type="ORF">GCM10008025_08080</name>
</gene>
<dbReference type="AlphaFoldDB" id="A0A916RQQ1"/>
<dbReference type="InterPro" id="IPR009574">
    <property type="entry name" value="DUF1189"/>
</dbReference>
<keyword evidence="1" id="KW-1133">Transmembrane helix</keyword>
<organism evidence="2 3">
    <name type="scientific">Ornithinibacillus halotolerans</name>
    <dbReference type="NCBI Taxonomy" id="1274357"/>
    <lineage>
        <taxon>Bacteria</taxon>
        <taxon>Bacillati</taxon>
        <taxon>Bacillota</taxon>
        <taxon>Bacilli</taxon>
        <taxon>Bacillales</taxon>
        <taxon>Bacillaceae</taxon>
        <taxon>Ornithinibacillus</taxon>
    </lineage>
</organism>
<dbReference type="Proteomes" id="UP000613512">
    <property type="component" value="Unassembled WGS sequence"/>
</dbReference>
<keyword evidence="1" id="KW-0812">Transmembrane</keyword>
<name>A0A916RQQ1_9BACI</name>
<protein>
    <recommendedName>
        <fullName evidence="4">DUF1189 domain-containing protein</fullName>
    </recommendedName>
</protein>
<evidence type="ECO:0000313" key="2">
    <source>
        <dbReference type="EMBL" id="GGA66609.1"/>
    </source>
</evidence>
<evidence type="ECO:0000313" key="3">
    <source>
        <dbReference type="Proteomes" id="UP000613512"/>
    </source>
</evidence>
<keyword evidence="3" id="KW-1185">Reference proteome</keyword>
<feature type="transmembrane region" description="Helical" evidence="1">
    <location>
        <begin position="245"/>
        <end position="263"/>
    </location>
</feature>
<proteinExistence type="predicted"/>
<feature type="transmembrane region" description="Helical" evidence="1">
    <location>
        <begin position="173"/>
        <end position="201"/>
    </location>
</feature>
<feature type="transmembrane region" description="Helical" evidence="1">
    <location>
        <begin position="221"/>
        <end position="239"/>
    </location>
</feature>